<comment type="caution">
    <text evidence="3">The sequence shown here is derived from an EMBL/GenBank/DDBJ whole genome shotgun (WGS) entry which is preliminary data.</text>
</comment>
<dbReference type="PANTHER" id="PTHR10075">
    <property type="entry name" value="BASIGIN RELATED"/>
    <property type="match status" value="1"/>
</dbReference>
<evidence type="ECO:0000256" key="1">
    <source>
        <dbReference type="ARBA" id="ARBA00023319"/>
    </source>
</evidence>
<dbReference type="SMART" id="SM00409">
    <property type="entry name" value="IG"/>
    <property type="match status" value="3"/>
</dbReference>
<dbReference type="Gene3D" id="2.60.40.10">
    <property type="entry name" value="Immunoglobulins"/>
    <property type="match status" value="3"/>
</dbReference>
<dbReference type="InterPro" id="IPR013098">
    <property type="entry name" value="Ig_I-set"/>
</dbReference>
<dbReference type="InterPro" id="IPR003598">
    <property type="entry name" value="Ig_sub2"/>
</dbReference>
<evidence type="ECO:0000259" key="2">
    <source>
        <dbReference type="PROSITE" id="PS50835"/>
    </source>
</evidence>
<accession>A0A6A0H984</accession>
<dbReference type="AlphaFoldDB" id="A0A6A0H984"/>
<dbReference type="GO" id="GO:0070593">
    <property type="term" value="P:dendrite self-avoidance"/>
    <property type="evidence" value="ECO:0007669"/>
    <property type="project" value="TreeGrafter"/>
</dbReference>
<dbReference type="GO" id="GO:0030424">
    <property type="term" value="C:axon"/>
    <property type="evidence" value="ECO:0007669"/>
    <property type="project" value="TreeGrafter"/>
</dbReference>
<protein>
    <recommendedName>
        <fullName evidence="2">Ig-like domain-containing protein</fullName>
    </recommendedName>
</protein>
<organism evidence="3">
    <name type="scientific">Hyalella azteca</name>
    <name type="common">Amphipod</name>
    <dbReference type="NCBI Taxonomy" id="294128"/>
    <lineage>
        <taxon>Eukaryota</taxon>
        <taxon>Metazoa</taxon>
        <taxon>Ecdysozoa</taxon>
        <taxon>Arthropoda</taxon>
        <taxon>Crustacea</taxon>
        <taxon>Multicrustacea</taxon>
        <taxon>Malacostraca</taxon>
        <taxon>Eumalacostraca</taxon>
        <taxon>Peracarida</taxon>
        <taxon>Amphipoda</taxon>
        <taxon>Senticaudata</taxon>
        <taxon>Talitrida</taxon>
        <taxon>Talitroidea</taxon>
        <taxon>Hyalellidae</taxon>
        <taxon>Hyalella</taxon>
    </lineage>
</organism>
<keyword evidence="1" id="KW-0393">Immunoglobulin domain</keyword>
<sequence>MFQLLIGQFVSANGDVISHLNISSARVGDGGRYECVAHNSAGADAHSARLNIYGPPTVRPMGPFTAIAGQDFSVWCPVGGHPITRISWTKDGVELPVSRRQVVDSDGGLTIRQVSATADVGHYSCTAVGRRGSSDTGDFLLTVKVPPRLAPVMITRGTRTGMRAQATCVVQEGDLPIRISWLKDGRLLRSADFPFRRKRSLGINHLSPDRNPFTPDNGGASAHLSALGFDAHAPEPPYASGAFYTNYDSSKIGSFNAHLDDTFIDVLEVPGVHIRHMSQFTSLLVIDKAMAEHSGNYTCAATNAAGTTFSSAVLSVAA</sequence>
<name>A0A6A0H984_HYAAZ</name>
<dbReference type="GO" id="GO:0007156">
    <property type="term" value="P:homophilic cell adhesion via plasma membrane adhesion molecules"/>
    <property type="evidence" value="ECO:0007669"/>
    <property type="project" value="TreeGrafter"/>
</dbReference>
<dbReference type="InterPro" id="IPR007110">
    <property type="entry name" value="Ig-like_dom"/>
</dbReference>
<dbReference type="SUPFAM" id="SSF48726">
    <property type="entry name" value="Immunoglobulin"/>
    <property type="match status" value="3"/>
</dbReference>
<dbReference type="Pfam" id="PF07679">
    <property type="entry name" value="I-set"/>
    <property type="match status" value="3"/>
</dbReference>
<reference evidence="3" key="2">
    <citation type="journal article" date="2018" name="Environ. Sci. Technol.">
        <title>The Toxicogenome of Hyalella azteca: A Model for Sediment Ecotoxicology and Evolutionary Toxicology.</title>
        <authorList>
            <person name="Poynton H.C."/>
            <person name="Hasenbein S."/>
            <person name="Benoit J.B."/>
            <person name="Sepulveda M.S."/>
            <person name="Poelchau M.F."/>
            <person name="Hughes D.S.T."/>
            <person name="Murali S.C."/>
            <person name="Chen S."/>
            <person name="Glastad K.M."/>
            <person name="Goodisman M.A.D."/>
            <person name="Werren J.H."/>
            <person name="Vineis J.H."/>
            <person name="Bowen J.L."/>
            <person name="Friedrich M."/>
            <person name="Jones J."/>
            <person name="Robertson H.M."/>
            <person name="Feyereisen R."/>
            <person name="Mechler-Hickson A."/>
            <person name="Mathers N."/>
            <person name="Lee C.E."/>
            <person name="Colbourne J.K."/>
            <person name="Biales A."/>
            <person name="Johnston J.S."/>
            <person name="Wellborn G.A."/>
            <person name="Rosendale A.J."/>
            <person name="Cridge A.G."/>
            <person name="Munoz-Torres M.C."/>
            <person name="Bain P.A."/>
            <person name="Manny A.R."/>
            <person name="Major K.M."/>
            <person name="Lambert F.N."/>
            <person name="Vulpe C.D."/>
            <person name="Tuck P."/>
            <person name="Blalock B.J."/>
            <person name="Lin Y.Y."/>
            <person name="Smith M.E."/>
            <person name="Ochoa-Acuna H."/>
            <person name="Chen M.M."/>
            <person name="Childers C.P."/>
            <person name="Qu J."/>
            <person name="Dugan S."/>
            <person name="Lee S.L."/>
            <person name="Chao H."/>
            <person name="Dinh H."/>
            <person name="Han Y."/>
            <person name="Doddapaneni H."/>
            <person name="Worley K.C."/>
            <person name="Muzny D.M."/>
            <person name="Gibbs R.A."/>
            <person name="Richards S."/>
        </authorList>
    </citation>
    <scope>NUCLEOTIDE SEQUENCE</scope>
    <source>
        <strain evidence="3">HAZT.00-mixed</strain>
        <tissue evidence="3">Whole organism</tissue>
    </source>
</reference>
<dbReference type="EMBL" id="JQDR03003962">
    <property type="protein sequence ID" value="KAA0202262.1"/>
    <property type="molecule type" value="Genomic_DNA"/>
</dbReference>
<dbReference type="InterPro" id="IPR036179">
    <property type="entry name" value="Ig-like_dom_sf"/>
</dbReference>
<evidence type="ECO:0000313" key="3">
    <source>
        <dbReference type="EMBL" id="KAA0202262.1"/>
    </source>
</evidence>
<dbReference type="GO" id="GO:0005886">
    <property type="term" value="C:plasma membrane"/>
    <property type="evidence" value="ECO:0007669"/>
    <property type="project" value="TreeGrafter"/>
</dbReference>
<dbReference type="Proteomes" id="UP000711488">
    <property type="component" value="Unassembled WGS sequence"/>
</dbReference>
<proteinExistence type="predicted"/>
<dbReference type="PANTHER" id="PTHR10075:SF14">
    <property type="entry name" value="CELL ADHESION MOLECULE DSCAM2-RELATED"/>
    <property type="match status" value="1"/>
</dbReference>
<feature type="domain" description="Ig-like" evidence="2">
    <location>
        <begin position="56"/>
        <end position="142"/>
    </location>
</feature>
<reference evidence="3" key="1">
    <citation type="submission" date="2014-08" db="EMBL/GenBank/DDBJ databases">
        <authorList>
            <person name="Murali S."/>
            <person name="Richards S."/>
            <person name="Bandaranaike D."/>
            <person name="Bellair M."/>
            <person name="Blankenburg K."/>
            <person name="Chao H."/>
            <person name="Dinh H."/>
            <person name="Doddapaneni H."/>
            <person name="Dugan-Rocha S."/>
            <person name="Elkadiri S."/>
            <person name="Gnanaolivu R."/>
            <person name="Hughes D."/>
            <person name="Lee S."/>
            <person name="Li M."/>
            <person name="Ming W."/>
            <person name="Munidasa M."/>
            <person name="Muniz J."/>
            <person name="Nguyen L."/>
            <person name="Osuji N."/>
            <person name="Pu L.-L."/>
            <person name="Puazo M."/>
            <person name="Skinner E."/>
            <person name="Qu C."/>
            <person name="Quiroz J."/>
            <person name="Raj R."/>
            <person name="Weissenberger G."/>
            <person name="Xin Y."/>
            <person name="Zou X."/>
            <person name="Han Y."/>
            <person name="Worley K."/>
            <person name="Muzny D."/>
            <person name="Gibbs R."/>
        </authorList>
    </citation>
    <scope>NUCLEOTIDE SEQUENCE</scope>
    <source>
        <strain evidence="3">HAZT.00-mixed</strain>
        <tissue evidence="3">Whole organism</tissue>
    </source>
</reference>
<dbReference type="PROSITE" id="PS50835">
    <property type="entry name" value="IG_LIKE"/>
    <property type="match status" value="2"/>
</dbReference>
<feature type="domain" description="Ig-like" evidence="2">
    <location>
        <begin position="147"/>
        <end position="315"/>
    </location>
</feature>
<reference evidence="3" key="3">
    <citation type="submission" date="2019-06" db="EMBL/GenBank/DDBJ databases">
        <authorList>
            <person name="Poynton C."/>
            <person name="Hasenbein S."/>
            <person name="Benoit J.B."/>
            <person name="Sepulveda M.S."/>
            <person name="Poelchau M.F."/>
            <person name="Murali S.C."/>
            <person name="Chen S."/>
            <person name="Glastad K.M."/>
            <person name="Werren J.H."/>
            <person name="Vineis J.H."/>
            <person name="Bowen J.L."/>
            <person name="Friedrich M."/>
            <person name="Jones J."/>
            <person name="Robertson H.M."/>
            <person name="Feyereisen R."/>
            <person name="Mechler-Hickson A."/>
            <person name="Mathers N."/>
            <person name="Lee C.E."/>
            <person name="Colbourne J.K."/>
            <person name="Biales A."/>
            <person name="Johnston J.S."/>
            <person name="Wellborn G.A."/>
            <person name="Rosendale A.J."/>
            <person name="Cridge A.G."/>
            <person name="Munoz-Torres M.C."/>
            <person name="Bain P.A."/>
            <person name="Manny A.R."/>
            <person name="Major K.M."/>
            <person name="Lambert F.N."/>
            <person name="Vulpe C.D."/>
            <person name="Tuck P."/>
            <person name="Blalock B.J."/>
            <person name="Lin Y.-Y."/>
            <person name="Smith M.E."/>
            <person name="Ochoa-Acuna H."/>
            <person name="Chen M.-J.M."/>
            <person name="Childers C.P."/>
            <person name="Qu J."/>
            <person name="Dugan S."/>
            <person name="Lee S.L."/>
            <person name="Chao H."/>
            <person name="Dinh H."/>
            <person name="Han Y."/>
            <person name="Doddapaneni H."/>
            <person name="Worley K.C."/>
            <person name="Muzny D.M."/>
            <person name="Gibbs R.A."/>
            <person name="Richards S."/>
        </authorList>
    </citation>
    <scope>NUCLEOTIDE SEQUENCE</scope>
    <source>
        <strain evidence="3">HAZT.00-mixed</strain>
        <tissue evidence="3">Whole organism</tissue>
    </source>
</reference>
<dbReference type="GO" id="GO:0007411">
    <property type="term" value="P:axon guidance"/>
    <property type="evidence" value="ECO:0007669"/>
    <property type="project" value="TreeGrafter"/>
</dbReference>
<gene>
    <name evidence="3" type="ORF">HAZT_HAZT006062</name>
</gene>
<dbReference type="SMART" id="SM00408">
    <property type="entry name" value="IGc2"/>
    <property type="match status" value="2"/>
</dbReference>
<dbReference type="InterPro" id="IPR003599">
    <property type="entry name" value="Ig_sub"/>
</dbReference>
<dbReference type="GO" id="GO:0098632">
    <property type="term" value="F:cell-cell adhesion mediator activity"/>
    <property type="evidence" value="ECO:0007669"/>
    <property type="project" value="TreeGrafter"/>
</dbReference>
<dbReference type="InterPro" id="IPR013783">
    <property type="entry name" value="Ig-like_fold"/>
</dbReference>